<dbReference type="InterPro" id="IPR036812">
    <property type="entry name" value="NAD(P)_OxRdtase_dom_sf"/>
</dbReference>
<dbReference type="SUPFAM" id="SSF51430">
    <property type="entry name" value="NAD(P)-linked oxidoreductase"/>
    <property type="match status" value="1"/>
</dbReference>
<proteinExistence type="predicted"/>
<dbReference type="Proteomes" id="UP000559598">
    <property type="component" value="Unassembled WGS sequence"/>
</dbReference>
<dbReference type="PANTHER" id="PTHR43312">
    <property type="entry name" value="D-THREO-ALDOSE 1-DEHYDROGENASE"/>
    <property type="match status" value="1"/>
</dbReference>
<name>A0A840DTV6_9BACL</name>
<dbReference type="InterPro" id="IPR023210">
    <property type="entry name" value="NADP_OxRdtase_dom"/>
</dbReference>
<protein>
    <submittedName>
        <fullName evidence="2">Aryl-alcohol dehydrogenase-like predicted oxidoreductase</fullName>
    </submittedName>
</protein>
<feature type="domain" description="NADP-dependent oxidoreductase" evidence="1">
    <location>
        <begin position="2"/>
        <end position="269"/>
    </location>
</feature>
<organism evidence="2 3">
    <name type="scientific">Anoxybacteroides voinovskiense</name>
    <dbReference type="NCBI Taxonomy" id="230470"/>
    <lineage>
        <taxon>Bacteria</taxon>
        <taxon>Bacillati</taxon>
        <taxon>Bacillota</taxon>
        <taxon>Bacilli</taxon>
        <taxon>Bacillales</taxon>
        <taxon>Anoxybacillaceae</taxon>
        <taxon>Anoxybacteroides</taxon>
    </lineage>
</organism>
<dbReference type="CDD" id="cd19097">
    <property type="entry name" value="AKR_unchar"/>
    <property type="match status" value="1"/>
</dbReference>
<dbReference type="InterPro" id="IPR053135">
    <property type="entry name" value="AKR2_Oxidoreductase"/>
</dbReference>
<dbReference type="RefSeq" id="WP_183184079.1">
    <property type="nucleotide sequence ID" value="NZ_BMNP01000006.1"/>
</dbReference>
<dbReference type="Pfam" id="PF00248">
    <property type="entry name" value="Aldo_ket_red"/>
    <property type="match status" value="1"/>
</dbReference>
<dbReference type="EMBL" id="JACIDE010000008">
    <property type="protein sequence ID" value="MBB4073747.1"/>
    <property type="molecule type" value="Genomic_DNA"/>
</dbReference>
<sequence>MKLALGTVQFGMHYGAFNHAGQPSKEEVKRIFITAKQNDIRTIDTGAAYGCSEEIIGECIESDSRFLVVTKTPVNINDASDIKKSCYDSLQKLGIDHLYGLLVHRPHHLLDGKAEHIYRVLDELKRDGLVKKVGVSVYTPKELESILARFALDLVQIPLNVFDQRFLHRGLLRKLKHIGIEIHVRSIFLQGLLLQDVEKVPKHFSKVRKTMIDYFAFLNSCKLSRLEGAIHFVKQIDEVDRIVVGVDHVQQFIEIIEAYNKNIPRIDFSSFAMEDEDILNPSLWKLEE</sequence>
<dbReference type="Gene3D" id="3.20.20.100">
    <property type="entry name" value="NADP-dependent oxidoreductase domain"/>
    <property type="match status" value="1"/>
</dbReference>
<keyword evidence="3" id="KW-1185">Reference proteome</keyword>
<accession>A0A840DTV6</accession>
<comment type="caution">
    <text evidence="2">The sequence shown here is derived from an EMBL/GenBank/DDBJ whole genome shotgun (WGS) entry which is preliminary data.</text>
</comment>
<dbReference type="PANTHER" id="PTHR43312:SF1">
    <property type="entry name" value="NADP-DEPENDENT OXIDOREDUCTASE DOMAIN-CONTAINING PROTEIN"/>
    <property type="match status" value="1"/>
</dbReference>
<dbReference type="InterPro" id="IPR020471">
    <property type="entry name" value="AKR"/>
</dbReference>
<dbReference type="PRINTS" id="PR00069">
    <property type="entry name" value="ALDKETRDTASE"/>
</dbReference>
<evidence type="ECO:0000313" key="3">
    <source>
        <dbReference type="Proteomes" id="UP000559598"/>
    </source>
</evidence>
<reference evidence="2 3" key="1">
    <citation type="submission" date="2020-08" db="EMBL/GenBank/DDBJ databases">
        <title>Genomic Encyclopedia of Type Strains, Phase IV (KMG-IV): sequencing the most valuable type-strain genomes for metagenomic binning, comparative biology and taxonomic classification.</title>
        <authorList>
            <person name="Goeker M."/>
        </authorList>
    </citation>
    <scope>NUCLEOTIDE SEQUENCE [LARGE SCALE GENOMIC DNA]</scope>
    <source>
        <strain evidence="2 3">DSM 17075</strain>
    </source>
</reference>
<evidence type="ECO:0000259" key="1">
    <source>
        <dbReference type="Pfam" id="PF00248"/>
    </source>
</evidence>
<evidence type="ECO:0000313" key="2">
    <source>
        <dbReference type="EMBL" id="MBB4073747.1"/>
    </source>
</evidence>
<gene>
    <name evidence="2" type="ORF">GGR02_001509</name>
</gene>
<dbReference type="GO" id="GO:0016491">
    <property type="term" value="F:oxidoreductase activity"/>
    <property type="evidence" value="ECO:0007669"/>
    <property type="project" value="InterPro"/>
</dbReference>
<dbReference type="AlphaFoldDB" id="A0A840DTV6"/>